<evidence type="ECO:0000313" key="2">
    <source>
        <dbReference type="Proteomes" id="UP000512286"/>
    </source>
</evidence>
<evidence type="ECO:0000313" key="1">
    <source>
        <dbReference type="EMBL" id="QLY81800.1"/>
    </source>
</evidence>
<protein>
    <submittedName>
        <fullName evidence="1">Uncharacterized protein</fullName>
    </submittedName>
</protein>
<organism evidence="1 2">
    <name type="scientific">Clostridium intestinale</name>
    <dbReference type="NCBI Taxonomy" id="36845"/>
    <lineage>
        <taxon>Bacteria</taxon>
        <taxon>Bacillati</taxon>
        <taxon>Bacillota</taxon>
        <taxon>Clostridia</taxon>
        <taxon>Eubacteriales</taxon>
        <taxon>Clostridiaceae</taxon>
        <taxon>Clostridium</taxon>
    </lineage>
</organism>
<gene>
    <name evidence="1" type="ORF">HZF06_09510</name>
</gene>
<dbReference type="RefSeq" id="WP_181603321.1">
    <property type="nucleotide sequence ID" value="NZ_CP059378.1"/>
</dbReference>
<reference evidence="1 2" key="1">
    <citation type="submission" date="2020-07" db="EMBL/GenBank/DDBJ databases">
        <title>Electron transfer.</title>
        <authorList>
            <person name="Huang L."/>
            <person name="Liu X."/>
            <person name="Zhou S."/>
        </authorList>
    </citation>
    <scope>NUCLEOTIDE SEQUENCE [LARGE SCALE GENOMIC DNA]</scope>
    <source>
        <strain evidence="1 2">Lx1</strain>
    </source>
</reference>
<dbReference type="Proteomes" id="UP000512286">
    <property type="component" value="Chromosome"/>
</dbReference>
<name>A0A7D7A690_9CLOT</name>
<proteinExistence type="predicted"/>
<dbReference type="AlphaFoldDB" id="A0A7D7A690"/>
<accession>A0A7D7A690</accession>
<sequence length="179" mass="21099">MNELSDRKKRLNEKLNIAQQKIVRTDYIKKLPIDLNNQISDMSFITSPEKEMVLKKLSNYSKLFNLNKEDNVKLTLDGYFYKEYSWTNQVIQEVSKLDHRHDTEEAYYLPFSENSPIYIVKFGWAKENFSRLWDTSSNYDVCIVSLDFSAAIITSHYGGYLCDDPNPDEVVYEIESWGY</sequence>
<dbReference type="KEGG" id="cint:HZF06_09510"/>
<dbReference type="EMBL" id="CP059378">
    <property type="protein sequence ID" value="QLY81800.1"/>
    <property type="molecule type" value="Genomic_DNA"/>
</dbReference>